<evidence type="ECO:0000313" key="3">
    <source>
        <dbReference type="EMBL" id="RFC85331.1"/>
    </source>
</evidence>
<dbReference type="OrthoDB" id="7156875at2"/>
<feature type="signal peptide" evidence="1">
    <location>
        <begin position="1"/>
        <end position="36"/>
    </location>
</feature>
<keyword evidence="1" id="KW-0732">Signal</keyword>
<dbReference type="Gene3D" id="3.40.50.410">
    <property type="entry name" value="von Willebrand factor, type A domain"/>
    <property type="match status" value="1"/>
</dbReference>
<dbReference type="RefSeq" id="WP_107006925.1">
    <property type="nucleotide sequence ID" value="NZ_JBHRSF010000005.1"/>
</dbReference>
<proteinExistence type="predicted"/>
<accession>A0A371YV31</accession>
<evidence type="ECO:0000313" key="2">
    <source>
        <dbReference type="EMBL" id="MFC2993950.1"/>
    </source>
</evidence>
<dbReference type="Proteomes" id="UP000240957">
    <property type="component" value="Unassembled WGS sequence"/>
</dbReference>
<reference evidence="2" key="4">
    <citation type="submission" date="2024-09" db="EMBL/GenBank/DDBJ databases">
        <authorList>
            <person name="Sun Q."/>
            <person name="Mori K."/>
        </authorList>
    </citation>
    <scope>NUCLEOTIDE SEQUENCE</scope>
    <source>
        <strain evidence="2">KCTC 62575</strain>
    </source>
</reference>
<reference evidence="5" key="3">
    <citation type="journal article" date="2019" name="Int. J. Syst. Evol. Microbiol.">
        <title>The Global Catalogue of Microorganisms (GCM) 10K type strain sequencing project: providing services to taxonomists for standard genome sequencing and annotation.</title>
        <authorList>
            <consortium name="The Broad Institute Genomics Platform"/>
            <consortium name="The Broad Institute Genome Sequencing Center for Infectious Disease"/>
            <person name="Wu L."/>
            <person name="Ma J."/>
        </authorList>
    </citation>
    <scope>NUCLEOTIDE SEQUENCE [LARGE SCALE GENOMIC DNA]</scope>
    <source>
        <strain evidence="5">KCTC 62575</strain>
    </source>
</reference>
<evidence type="ECO:0000256" key="1">
    <source>
        <dbReference type="SAM" id="SignalP"/>
    </source>
</evidence>
<gene>
    <name evidence="2" type="ORF">ACFODO_01435</name>
    <name evidence="3" type="ORF">C9E89_002835</name>
</gene>
<dbReference type="SUPFAM" id="SSF50998">
    <property type="entry name" value="Quinoprotein alcohol dehydrogenase-like"/>
    <property type="match status" value="1"/>
</dbReference>
<sequence length="1284" mass="140011">MKTLNKNFLNSSRYKVLVISIAAISTMLVSTSVTQASDIDIYQDAKSGDITLMFMLDISGSMGAPQQIGNKSSCDIPNEASIASSDREDSTNGSPSYKRYYCNVADTKTYKYRFRNNTYWKCTNESASISNCNWGASFSKKPSDYDALHKETVRIGGSSYTVAYEGMIRKYYDRITRVKDGMFDLLNGNRANNIPQLADDKIIGLTTYSRPTSFDSEGRPSEADNVRGQVRIPARRLDAVVDGITQRQILLNEIAQLGARGGTPTAHAYAEAVASLWGATTINTNSSGFLYAGTGVTSGNNYIIPESIQKQITGESNQQCSGQGVYVLTDGVPSNNDQAQELMKKVLDNNSFSCTNSSTGWDCINKFSQSILKQALNGNRPILKTAVVGFGSDFNNINSFSKELSTEQNLDNIASANASEDVKNAARWGVQSEGGWYSGNSSQDVVDSVNDFINNLSKEIPSVTTGSPTIPRDALNPAELQDNAYYQTFQPTPATNYQLWLGNLKKYLVSENGVLKAKNAATVFESDGRIKEPVYDANGNITSAIYDFWAKQIDTAVENGDENTIGSKKFAVRGGAWSQMLLGINTENKAERKLLTNRKAVTENGNTSFKGTGTLRQVQLADIVDTTYKNDPNRGYLWSLLGYNIDVVNPPTTIDNLKAQPNLRQMGAVMHSYPLLVTNNGKLEYNKTTKVMESTSREDYVLFGTTQGLLHVVDAETGVEKFAFVPNEMVENQKDAFRLSSVTNGGLQKLYYGIDGSWSLYTQYVVDSSGNLVVGKGRTDSQQGMQMAYGGLRMGGRSYYALDLSNINSPELKFHIDPTTQKVYSGSSSTTFNQLQYMGQSWSKPAIGWVNWGGTRKRVMFVGGGYDAGGDDGDAHTNGMKGLYSGYENANYNPSRSKGAGIYMFDADNGDLLWWASDYATATSPTDVNTGVISTKSADLKYSVVSEIRTVDRDGDDLIDHLYFGDLGGQLFRIDLDNKQNIKGAVPKAPVKIFTMHTDVASPRFYDMPGFSLYNQNGTTFAVISQGSGNRSAPLVSYTSSNTSDEYDAIYNIYDKDVARRDLFNRKTDLNTQNLKKTNLGEITDLNRFENTTLVAPFSEKGGWYYDFKTCTAGVDGKLTNCNNYNKQSEKVFGTPLAMNYKLYVSTFDSSKPGISGECGAGVKGESMLTAFCMPFGQCASKLEPARGVIGIGIHTVTVGGKKGEGGGSEGGEGECVGESCPPVDCKDESCPPKATGNTSATNYCINTSGRIALTVTGGFGNGEATEMCLIPQRWYEKLARKVS</sequence>
<reference evidence="2" key="1">
    <citation type="journal article" date="2014" name="Int. J. Syst. Evol. Microbiol.">
        <title>Complete genome of a new Firmicutes species belonging to the dominant human colonic microbiota ('Ruminococcus bicirculans') reveals two chromosomes and a selective capacity to utilize plant glucans.</title>
        <authorList>
            <consortium name="NISC Comparative Sequencing Program"/>
            <person name="Wegmann U."/>
            <person name="Louis P."/>
            <person name="Goesmann A."/>
            <person name="Henrissat B."/>
            <person name="Duncan S.H."/>
            <person name="Flint H.J."/>
        </authorList>
    </citation>
    <scope>NUCLEOTIDE SEQUENCE</scope>
    <source>
        <strain evidence="2">KCTC 62575</strain>
    </source>
</reference>
<dbReference type="EMBL" id="PYIX02000002">
    <property type="protein sequence ID" value="RFC85331.1"/>
    <property type="molecule type" value="Genomic_DNA"/>
</dbReference>
<dbReference type="InterPro" id="IPR011047">
    <property type="entry name" value="Quinoprotein_ADH-like_sf"/>
</dbReference>
<dbReference type="Proteomes" id="UP001595455">
    <property type="component" value="Unassembled WGS sequence"/>
</dbReference>
<protein>
    <submittedName>
        <fullName evidence="2">PilC/PilY family type IV pilus protein</fullName>
    </submittedName>
    <submittedName>
        <fullName evidence="3">Pilus assembly protein PilY</fullName>
    </submittedName>
</protein>
<reference evidence="3 4" key="2">
    <citation type="submission" date="2018-08" db="EMBL/GenBank/DDBJ databases">
        <title>The draft genome of Acinetobacter sichuanensis strain WCHAc060041.</title>
        <authorList>
            <person name="Qin J."/>
            <person name="Feng Y."/>
            <person name="Zong Z."/>
        </authorList>
    </citation>
    <scope>NUCLEOTIDE SEQUENCE [LARGE SCALE GENOMIC DNA]</scope>
    <source>
        <strain evidence="3 4">WCHAc060041</strain>
    </source>
</reference>
<keyword evidence="5" id="KW-1185">Reference proteome</keyword>
<evidence type="ECO:0000313" key="4">
    <source>
        <dbReference type="Proteomes" id="UP000240957"/>
    </source>
</evidence>
<evidence type="ECO:0000313" key="5">
    <source>
        <dbReference type="Proteomes" id="UP001595455"/>
    </source>
</evidence>
<dbReference type="InterPro" id="IPR036465">
    <property type="entry name" value="vWFA_dom_sf"/>
</dbReference>
<organism evidence="3 4">
    <name type="scientific">Acinetobacter sichuanensis</name>
    <dbReference type="NCBI Taxonomy" id="2136183"/>
    <lineage>
        <taxon>Bacteria</taxon>
        <taxon>Pseudomonadati</taxon>
        <taxon>Pseudomonadota</taxon>
        <taxon>Gammaproteobacteria</taxon>
        <taxon>Moraxellales</taxon>
        <taxon>Moraxellaceae</taxon>
        <taxon>Acinetobacter</taxon>
    </lineage>
</organism>
<feature type="chain" id="PRO_5017042674" evidence="1">
    <location>
        <begin position="37"/>
        <end position="1284"/>
    </location>
</feature>
<dbReference type="EMBL" id="JBHRSF010000005">
    <property type="protein sequence ID" value="MFC2993950.1"/>
    <property type="molecule type" value="Genomic_DNA"/>
</dbReference>
<comment type="caution">
    <text evidence="3">The sequence shown here is derived from an EMBL/GenBank/DDBJ whole genome shotgun (WGS) entry which is preliminary data.</text>
</comment>
<name>A0A371YV31_9GAMM</name>